<feature type="domain" description="C2H2-type" evidence="6">
    <location>
        <begin position="515"/>
        <end position="542"/>
    </location>
</feature>
<proteinExistence type="predicted"/>
<keyword evidence="4" id="KW-0862">Zinc</keyword>
<gene>
    <name evidence="8 9 10 11 12" type="primary">LOC136077078</name>
</gene>
<evidence type="ECO:0000313" key="11">
    <source>
        <dbReference type="RefSeq" id="XP_065647671.1"/>
    </source>
</evidence>
<dbReference type="Pfam" id="PF00096">
    <property type="entry name" value="zf-C2H2"/>
    <property type="match status" value="2"/>
</dbReference>
<sequence length="1183" mass="135365">MNIKEVNVKTMQCSLCNFSETGLDRLVAHIRSHIKPEPTSSCTSYQIENNSLLKTSHYKNVKVLENSYDDDYNSLQNNWSPNIEVTNPRSINKFDMSVRNSETFKHDYSQKNFECTPRPVSLARTTYQPIEDMFVPQNIGKRLISNSISSYFPVTPDQIISSQDHTLSQDNTIQNFCQYLEAKGHHHFCCLNTDCLNHKHLRCNDLANKTCNPIVLPQSHSTLNFPVMSHSSSSTIQNALESHSTLTIGSFTSTVQNNISQSSSFATQVSNLVSSEASCSSEGLPNIYFSDNSCKIAGALNNYNHANDSLFKLPNNGMILMNSANDINSIVSSLSCLEGLLLIPLKSTKEVSIQTDPIENLFFSKQLQVACVQTELKMGQISECDFNVETTTFPDFISTEDLFECLICGDDFISKVMLQEHNIQKHSFFCDKCDHVSNNATELLVHNNACGKTDPQMICQDCEEVFISLKKLNQHRIKTHKVRMPFRCGICSTPFEHHSFVLDHISMHEEITLEFKCRYCNKNFQTADALSKHYVRHKSVKVVYECRFCKLSFDSNQLLIEHIGVEHVISDTLENEMSPNLTDKTDIPNNENPSSMNNLVKTKKLLSKYKGGHICKGCMLIFKSNKFLVKHKFRCVKKMQGVASSTCDVCAEFFISDALKKQHLKIHHKRFNGYRCIKCFKVFKTWMLLKDHTERLHTKISCDDCGEKFIRMIDLNSHNLIFHKKPISDKYKPESDEYKRDQCDLVMQTSDLNCHEKKELTDLSIATTDATLNLSTNSSSIPSTLKVIFKGASKFDTKVTPNDLLKTHYQENLERVVPKTNLNKNKFICSICNKVTKTSIGLQFHHTRVHGMKKVNNIEKIKLAKLFHKGKKCIDLLSVEETKHSSVVFESDRMAQELSEKNISVNSETNNCHFQLMDSAKITSTKNQCSDLIPQQHKCLKCKKLFSNYRGFLVHFRKTHKSIDSVENQSTPSISTVSDLTPTLFKNKLPHAALDTKISLDCPKCERTFARRKALVTHMLTRHQIMEKNHLEYWPNGIPKLAVSASNCTKCKKKFSYKGAMIKHWYECKGRRSVFKNAQIHEQKNVENVAKSNENALCVVENVKGPPACFICDRLFNIKRDLILHEFKVHGIRWMGQKRILPKKVRNLPKINEFVFPKGKKKRKIRDNETIENKRKRLVVKHG</sequence>
<feature type="domain" description="C2H2-type" evidence="6">
    <location>
        <begin position="457"/>
        <end position="485"/>
    </location>
</feature>
<protein>
    <submittedName>
        <fullName evidence="8 9">Zinc finger protein 91-like</fullName>
    </submittedName>
</protein>
<dbReference type="PANTHER" id="PTHR24379">
    <property type="entry name" value="KRAB AND ZINC FINGER DOMAIN-CONTAINING"/>
    <property type="match status" value="1"/>
</dbReference>
<dbReference type="Gene3D" id="3.30.160.60">
    <property type="entry name" value="Classic Zinc Finger"/>
    <property type="match status" value="4"/>
</dbReference>
<evidence type="ECO:0000256" key="4">
    <source>
        <dbReference type="ARBA" id="ARBA00022833"/>
    </source>
</evidence>
<feature type="domain" description="C2H2-type" evidence="6">
    <location>
        <begin position="11"/>
        <end position="38"/>
    </location>
</feature>
<keyword evidence="3 5" id="KW-0863">Zinc-finger</keyword>
<dbReference type="PANTHER" id="PTHR24379:SF121">
    <property type="entry name" value="C2H2-TYPE DOMAIN-CONTAINING PROTEIN"/>
    <property type="match status" value="1"/>
</dbReference>
<dbReference type="RefSeq" id="XP_065647671.1">
    <property type="nucleotide sequence ID" value="XM_065791599.1"/>
</dbReference>
<name>A0ABM4BFC4_HYDVU</name>
<dbReference type="PROSITE" id="PS00028">
    <property type="entry name" value="ZINC_FINGER_C2H2_1"/>
    <property type="match status" value="9"/>
</dbReference>
<evidence type="ECO:0000256" key="2">
    <source>
        <dbReference type="ARBA" id="ARBA00022737"/>
    </source>
</evidence>
<evidence type="ECO:0000313" key="7">
    <source>
        <dbReference type="Proteomes" id="UP001652625"/>
    </source>
</evidence>
<organism evidence="7 11">
    <name type="scientific">Hydra vulgaris</name>
    <name type="common">Hydra</name>
    <name type="synonym">Hydra attenuata</name>
    <dbReference type="NCBI Taxonomy" id="6087"/>
    <lineage>
        <taxon>Eukaryota</taxon>
        <taxon>Metazoa</taxon>
        <taxon>Cnidaria</taxon>
        <taxon>Hydrozoa</taxon>
        <taxon>Hydroidolina</taxon>
        <taxon>Anthoathecata</taxon>
        <taxon>Aplanulata</taxon>
        <taxon>Hydridae</taxon>
        <taxon>Hydra</taxon>
    </lineage>
</organism>
<feature type="domain" description="C2H2-type" evidence="6">
    <location>
        <begin position="700"/>
        <end position="723"/>
    </location>
</feature>
<evidence type="ECO:0000313" key="9">
    <source>
        <dbReference type="RefSeq" id="XP_065647669.1"/>
    </source>
</evidence>
<evidence type="ECO:0000259" key="6">
    <source>
        <dbReference type="PROSITE" id="PS50157"/>
    </source>
</evidence>
<accession>A0ABM4BFC4</accession>
<dbReference type="PROSITE" id="PS50157">
    <property type="entry name" value="ZINC_FINGER_C2H2_2"/>
    <property type="match status" value="9"/>
</dbReference>
<dbReference type="Proteomes" id="UP001652625">
    <property type="component" value="Chromosome 02"/>
</dbReference>
<feature type="domain" description="C2H2-type" evidence="6">
    <location>
        <begin position="1000"/>
        <end position="1023"/>
    </location>
</feature>
<evidence type="ECO:0000313" key="8">
    <source>
        <dbReference type="RefSeq" id="XP_065647668.1"/>
    </source>
</evidence>
<evidence type="ECO:0000313" key="12">
    <source>
        <dbReference type="RefSeq" id="XP_065647672.1"/>
    </source>
</evidence>
<evidence type="ECO:0000313" key="10">
    <source>
        <dbReference type="RefSeq" id="XP_065647670.1"/>
    </source>
</evidence>
<feature type="domain" description="C2H2-type" evidence="6">
    <location>
        <begin position="937"/>
        <end position="965"/>
    </location>
</feature>
<dbReference type="InterPro" id="IPR013087">
    <property type="entry name" value="Znf_C2H2_type"/>
</dbReference>
<dbReference type="RefSeq" id="XP_065647669.1">
    <property type="nucleotide sequence ID" value="XM_065791597.1"/>
</dbReference>
<dbReference type="SUPFAM" id="SSF57667">
    <property type="entry name" value="beta-beta-alpha zinc fingers"/>
    <property type="match status" value="1"/>
</dbReference>
<dbReference type="GeneID" id="136077078"/>
<reference evidence="7 8" key="1">
    <citation type="submission" date="2025-05" db="UniProtKB">
        <authorList>
            <consortium name="RefSeq"/>
        </authorList>
    </citation>
    <scope>NUCLEOTIDE SEQUENCE [LARGE SCALE GENOMIC DNA]</scope>
</reference>
<evidence type="ECO:0000256" key="1">
    <source>
        <dbReference type="ARBA" id="ARBA00022723"/>
    </source>
</evidence>
<keyword evidence="7" id="KW-1185">Reference proteome</keyword>
<keyword evidence="2" id="KW-0677">Repeat</keyword>
<evidence type="ECO:0000256" key="5">
    <source>
        <dbReference type="PROSITE-ProRule" id="PRU00042"/>
    </source>
</evidence>
<dbReference type="RefSeq" id="XP_065647670.1">
    <property type="nucleotide sequence ID" value="XM_065791598.1"/>
</dbReference>
<dbReference type="RefSeq" id="XP_065647668.1">
    <property type="nucleotide sequence ID" value="XM_065791596.1"/>
</dbReference>
<feature type="domain" description="C2H2-type" evidence="6">
    <location>
        <begin position="674"/>
        <end position="698"/>
    </location>
</feature>
<dbReference type="SMART" id="SM00355">
    <property type="entry name" value="ZnF_C2H2"/>
    <property type="match status" value="15"/>
</dbReference>
<feature type="domain" description="C2H2-type" evidence="6">
    <location>
        <begin position="403"/>
        <end position="427"/>
    </location>
</feature>
<keyword evidence="1" id="KW-0479">Metal-binding</keyword>
<evidence type="ECO:0000256" key="3">
    <source>
        <dbReference type="ARBA" id="ARBA00022771"/>
    </source>
</evidence>
<dbReference type="InterPro" id="IPR036236">
    <property type="entry name" value="Znf_C2H2_sf"/>
</dbReference>
<dbReference type="RefSeq" id="XP_065647672.1">
    <property type="nucleotide sequence ID" value="XM_065791600.1"/>
</dbReference>
<feature type="domain" description="C2H2-type" evidence="6">
    <location>
        <begin position="827"/>
        <end position="855"/>
    </location>
</feature>